<dbReference type="Gramene" id="KMS94093">
    <property type="protein sequence ID" value="KMS94093"/>
    <property type="gene ID" value="BVRB_024870"/>
</dbReference>
<accession>A0A0J8B2K5</accession>
<dbReference type="Proteomes" id="UP000035740">
    <property type="component" value="Unassembled WGS sequence"/>
</dbReference>
<proteinExistence type="predicted"/>
<evidence type="ECO:0000313" key="2">
    <source>
        <dbReference type="EMBL" id="KMS94093.1"/>
    </source>
</evidence>
<reference evidence="2 3" key="1">
    <citation type="journal article" date="2014" name="Nature">
        <title>The genome of the recently domesticated crop plant sugar beet (Beta vulgaris).</title>
        <authorList>
            <person name="Dohm J.C."/>
            <person name="Minoche A.E."/>
            <person name="Holtgrawe D."/>
            <person name="Capella-Gutierrez S."/>
            <person name="Zakrzewski F."/>
            <person name="Tafer H."/>
            <person name="Rupp O."/>
            <person name="Sorensen T.R."/>
            <person name="Stracke R."/>
            <person name="Reinhardt R."/>
            <person name="Goesmann A."/>
            <person name="Kraft T."/>
            <person name="Schulz B."/>
            <person name="Stadler P.F."/>
            <person name="Schmidt T."/>
            <person name="Gabaldon T."/>
            <person name="Lehrach H."/>
            <person name="Weisshaar B."/>
            <person name="Himmelbauer H."/>
        </authorList>
    </citation>
    <scope>NUCLEOTIDE SEQUENCE [LARGE SCALE GENOMIC DNA]</scope>
    <source>
        <tissue evidence="2">Taproot</tissue>
    </source>
</reference>
<dbReference type="EMBL" id="KQ096193">
    <property type="protein sequence ID" value="KMS94093.1"/>
    <property type="molecule type" value="Genomic_DNA"/>
</dbReference>
<feature type="non-terminal residue" evidence="2">
    <location>
        <position position="143"/>
    </location>
</feature>
<name>A0A0J8B2K5_BETVV</name>
<feature type="region of interest" description="Disordered" evidence="1">
    <location>
        <begin position="1"/>
        <end position="32"/>
    </location>
</feature>
<gene>
    <name evidence="2" type="ORF">BVRB_024870</name>
</gene>
<feature type="compositionally biased region" description="Polar residues" evidence="1">
    <location>
        <begin position="1"/>
        <end position="15"/>
    </location>
</feature>
<feature type="compositionally biased region" description="Acidic residues" evidence="1">
    <location>
        <begin position="82"/>
        <end position="103"/>
    </location>
</feature>
<sequence length="143" mass="16303">MTDSDPVSPSQSLPVNDSDDLDDHELEFPPGSLERLEELVETLSDILSESSSDSGFELFDDDFEYFFECLDDLEDSMYGSESESEQSEMSSEESQSDSDESSADAENPFDSWFFKSIIEASHFLDQVQPGLTWKRRWRCPLLN</sequence>
<evidence type="ECO:0000256" key="1">
    <source>
        <dbReference type="SAM" id="MobiDB-lite"/>
    </source>
</evidence>
<feature type="region of interest" description="Disordered" evidence="1">
    <location>
        <begin position="77"/>
        <end position="107"/>
    </location>
</feature>
<organism evidence="2 3">
    <name type="scientific">Beta vulgaris subsp. vulgaris</name>
    <name type="common">Beet</name>
    <dbReference type="NCBI Taxonomy" id="3555"/>
    <lineage>
        <taxon>Eukaryota</taxon>
        <taxon>Viridiplantae</taxon>
        <taxon>Streptophyta</taxon>
        <taxon>Embryophyta</taxon>
        <taxon>Tracheophyta</taxon>
        <taxon>Spermatophyta</taxon>
        <taxon>Magnoliopsida</taxon>
        <taxon>eudicotyledons</taxon>
        <taxon>Gunneridae</taxon>
        <taxon>Pentapetalae</taxon>
        <taxon>Caryophyllales</taxon>
        <taxon>Chenopodiaceae</taxon>
        <taxon>Betoideae</taxon>
        <taxon>Beta</taxon>
    </lineage>
</organism>
<dbReference type="AlphaFoldDB" id="A0A0J8B2K5"/>
<keyword evidence="3" id="KW-1185">Reference proteome</keyword>
<protein>
    <submittedName>
        <fullName evidence="2">Uncharacterized protein</fullName>
    </submittedName>
</protein>
<evidence type="ECO:0000313" key="3">
    <source>
        <dbReference type="Proteomes" id="UP000035740"/>
    </source>
</evidence>